<reference evidence="2" key="1">
    <citation type="journal article" date="2023" name="Plant J.">
        <title>Genome sequences and population genomics provide insights into the demographic history, inbreeding, and mutation load of two 'living fossil' tree species of Dipteronia.</title>
        <authorList>
            <person name="Feng Y."/>
            <person name="Comes H.P."/>
            <person name="Chen J."/>
            <person name="Zhu S."/>
            <person name="Lu R."/>
            <person name="Zhang X."/>
            <person name="Li P."/>
            <person name="Qiu J."/>
            <person name="Olsen K.M."/>
            <person name="Qiu Y."/>
        </authorList>
    </citation>
    <scope>NUCLEOTIDE SEQUENCE</scope>
    <source>
        <strain evidence="2">KIB01</strain>
    </source>
</reference>
<accession>A0AAD9WQG0</accession>
<feature type="domain" description="GTPase Der C-terminal KH-domain-like" evidence="1">
    <location>
        <begin position="87"/>
        <end position="154"/>
    </location>
</feature>
<keyword evidence="3" id="KW-1185">Reference proteome</keyword>
<name>A0AAD9WQG0_9ROSI</name>
<evidence type="ECO:0000313" key="3">
    <source>
        <dbReference type="Proteomes" id="UP001280121"/>
    </source>
</evidence>
<dbReference type="PANTHER" id="PTHR43834:SF6">
    <property type="entry name" value="GTPASE DER"/>
    <property type="match status" value="1"/>
</dbReference>
<evidence type="ECO:0000259" key="1">
    <source>
        <dbReference type="Pfam" id="PF14714"/>
    </source>
</evidence>
<comment type="caution">
    <text evidence="2">The sequence shown here is derived from an EMBL/GenBank/DDBJ whole genome shotgun (WGS) entry which is preliminary data.</text>
</comment>
<dbReference type="InterPro" id="IPR027417">
    <property type="entry name" value="P-loop_NTPase"/>
</dbReference>
<organism evidence="2 3">
    <name type="scientific">Dipteronia dyeriana</name>
    <dbReference type="NCBI Taxonomy" id="168575"/>
    <lineage>
        <taxon>Eukaryota</taxon>
        <taxon>Viridiplantae</taxon>
        <taxon>Streptophyta</taxon>
        <taxon>Embryophyta</taxon>
        <taxon>Tracheophyta</taxon>
        <taxon>Spermatophyta</taxon>
        <taxon>Magnoliopsida</taxon>
        <taxon>eudicotyledons</taxon>
        <taxon>Gunneridae</taxon>
        <taxon>Pentapetalae</taxon>
        <taxon>rosids</taxon>
        <taxon>malvids</taxon>
        <taxon>Sapindales</taxon>
        <taxon>Sapindaceae</taxon>
        <taxon>Hippocastanoideae</taxon>
        <taxon>Acereae</taxon>
        <taxon>Dipteronia</taxon>
    </lineage>
</organism>
<dbReference type="InterPro" id="IPR015946">
    <property type="entry name" value="KH_dom-like_a/b"/>
</dbReference>
<dbReference type="Gene3D" id="3.30.300.20">
    <property type="match status" value="1"/>
</dbReference>
<dbReference type="AlphaFoldDB" id="A0AAD9WQG0"/>
<dbReference type="Pfam" id="PF14714">
    <property type="entry name" value="KH_dom-like"/>
    <property type="match status" value="1"/>
</dbReference>
<dbReference type="SUPFAM" id="SSF52540">
    <property type="entry name" value="P-loop containing nucleoside triphosphate hydrolases"/>
    <property type="match status" value="1"/>
</dbReference>
<dbReference type="EMBL" id="JANJYI010000008">
    <property type="protein sequence ID" value="KAK2638687.1"/>
    <property type="molecule type" value="Genomic_DNA"/>
</dbReference>
<protein>
    <recommendedName>
        <fullName evidence="1">GTPase Der C-terminal KH-domain-like domain-containing protein</fullName>
    </recommendedName>
</protein>
<proteinExistence type="predicted"/>
<evidence type="ECO:0000313" key="2">
    <source>
        <dbReference type="EMBL" id="KAK2638687.1"/>
    </source>
</evidence>
<dbReference type="PANTHER" id="PTHR43834">
    <property type="entry name" value="GTPASE DER"/>
    <property type="match status" value="1"/>
</dbReference>
<gene>
    <name evidence="2" type="ORF">Ddye_026482</name>
</gene>
<sequence length="155" mass="17633">MVDIAGWLQRTERDKGPSSLSIMHSRKNLMRAHVVTLVLEAEEIAKARCSMTHAEVVIARRVVEERRGLVIIVNKMDLLSGRKHSALYKVMSKHSWKDLSAQPKIMCFTQVKARPPTYVAFLNGKTELSDTDLRFLTKSLKEDFDLGGIPIRIMQ</sequence>
<dbReference type="Proteomes" id="UP001280121">
    <property type="component" value="Unassembled WGS sequence"/>
</dbReference>
<dbReference type="InterPro" id="IPR032859">
    <property type="entry name" value="KH_dom-like"/>
</dbReference>